<gene>
    <name evidence="1" type="ORF">A2431_02620</name>
</gene>
<comment type="caution">
    <text evidence="1">The sequence shown here is derived from an EMBL/GenBank/DDBJ whole genome shotgun (WGS) entry which is preliminary data.</text>
</comment>
<dbReference type="AlphaFoldDB" id="A0A1G2V1G7"/>
<proteinExistence type="predicted"/>
<reference evidence="1 2" key="1">
    <citation type="journal article" date="2016" name="Nat. Commun.">
        <title>Thousands of microbial genomes shed light on interconnected biogeochemical processes in an aquifer system.</title>
        <authorList>
            <person name="Anantharaman K."/>
            <person name="Brown C.T."/>
            <person name="Hug L.A."/>
            <person name="Sharon I."/>
            <person name="Castelle C.J."/>
            <person name="Probst A.J."/>
            <person name="Thomas B.C."/>
            <person name="Singh A."/>
            <person name="Wilkins M.J."/>
            <person name="Karaoz U."/>
            <person name="Brodie E.L."/>
            <person name="Williams K.H."/>
            <person name="Hubbard S.S."/>
            <person name="Banfield J.F."/>
        </authorList>
    </citation>
    <scope>NUCLEOTIDE SEQUENCE [LARGE SCALE GENOMIC DNA]</scope>
</reference>
<name>A0A1G2V1G7_9BACT</name>
<organism evidence="1 2">
    <name type="scientific">Candidatus Zambryskibacteria bacterium RIFOXYC1_FULL_39_10</name>
    <dbReference type="NCBI Taxonomy" id="1802779"/>
    <lineage>
        <taxon>Bacteria</taxon>
        <taxon>Candidatus Zambryskiibacteriota</taxon>
    </lineage>
</organism>
<evidence type="ECO:0000313" key="1">
    <source>
        <dbReference type="EMBL" id="OHB15475.1"/>
    </source>
</evidence>
<dbReference type="EMBL" id="MHWW01000008">
    <property type="protein sequence ID" value="OHB15475.1"/>
    <property type="molecule type" value="Genomic_DNA"/>
</dbReference>
<dbReference type="Proteomes" id="UP000177697">
    <property type="component" value="Unassembled WGS sequence"/>
</dbReference>
<protein>
    <submittedName>
        <fullName evidence="1">Uncharacterized protein</fullName>
    </submittedName>
</protein>
<sequence>MVGSKIEEESLDYLYCGNLFEASVDHNGCLAWHCENCKTKMRFFHIKRDRAPNILLHLLLKQMIPTLRTCNYIWTEKTGVISVLDNALAYKPDSQGDAQPSWKAGLGFTFMPGMHTLENLGGFDEWLRYLVQIKFDQLQEVAESQLPRLIGPKHMGELNRGLRFWRE</sequence>
<accession>A0A1G2V1G7</accession>
<evidence type="ECO:0000313" key="2">
    <source>
        <dbReference type="Proteomes" id="UP000177697"/>
    </source>
</evidence>